<keyword evidence="11 15" id="KW-0460">Magnesium</keyword>
<dbReference type="RefSeq" id="WP_077277800.1">
    <property type="nucleotide sequence ID" value="NZ_MVBK01000021.1"/>
</dbReference>
<protein>
    <recommendedName>
        <fullName evidence="15">3-isopropylmalate dehydrogenase</fullName>
        <ecNumber evidence="15">1.1.1.85</ecNumber>
    </recommendedName>
    <alternativeName>
        <fullName evidence="15">3-IPM-DH</fullName>
    </alternativeName>
    <alternativeName>
        <fullName evidence="15">Beta-IPM dehydrogenase</fullName>
        <shortName evidence="15">IMDH</shortName>
    </alternativeName>
</protein>
<feature type="binding site" evidence="15">
    <location>
        <begin position="282"/>
        <end position="294"/>
    </location>
    <ligand>
        <name>NAD(+)</name>
        <dbReference type="ChEBI" id="CHEBI:57540"/>
    </ligand>
</feature>
<feature type="site" description="Important for catalysis" evidence="15">
    <location>
        <position position="192"/>
    </location>
</feature>
<evidence type="ECO:0000256" key="10">
    <source>
        <dbReference type="ARBA" id="ARBA00022723"/>
    </source>
</evidence>
<dbReference type="GO" id="GO:0009098">
    <property type="term" value="P:L-leucine biosynthetic process"/>
    <property type="evidence" value="ECO:0007669"/>
    <property type="project" value="UniProtKB-UniRule"/>
</dbReference>
<keyword evidence="12 15" id="KW-0560">Oxidoreductase</keyword>
<comment type="subcellular location">
    <subcellularLocation>
        <location evidence="3 15">Cytoplasm</location>
    </subcellularLocation>
</comment>
<feature type="site" description="Important for catalysis" evidence="15">
    <location>
        <position position="141"/>
    </location>
</feature>
<dbReference type="SUPFAM" id="SSF53659">
    <property type="entry name" value="Isocitrate/Isopropylmalate dehydrogenase-like"/>
    <property type="match status" value="1"/>
</dbReference>
<evidence type="ECO:0000256" key="13">
    <source>
        <dbReference type="ARBA" id="ARBA00023027"/>
    </source>
</evidence>
<dbReference type="PROSITE" id="PS00470">
    <property type="entry name" value="IDH_IMDH"/>
    <property type="match status" value="1"/>
</dbReference>
<evidence type="ECO:0000256" key="14">
    <source>
        <dbReference type="ARBA" id="ARBA00023304"/>
    </source>
</evidence>
<proteinExistence type="inferred from homology"/>
<feature type="binding site" evidence="15">
    <location>
        <position position="96"/>
    </location>
    <ligand>
        <name>substrate</name>
    </ligand>
</feature>
<sequence>MTKKILVLPGDGIGPEIVAEATKLLEVLRREHGLVAEFEEAPVGGAGYDAAGHPLPEDTLRLAKAADAVLLGAVGGPRYDTLDWELRPERGLLGLRSELNLFANLRPAILYPQLASASALKPEIVGGLDIMILRELTGGAYFGKPRGIRTRDDGVREGFNTIIYDEGEIERIVRSGFEIAMKRGRRLCSVDKANVLEVSQLWREVAIRVSEDFPDVELSHMYVDNAAMQLVRAPKQFDVIVTENMFGDILSDAAAMLTGSIGMLPSASLDADGKGMYEPIHGSAPDIAGQGVANPLATLLSVSMMLRYSLDEGALADRVDAAVSRVLDQGLRTPDIWTEGSSKVGTTAMGDAVVAALGE</sequence>
<evidence type="ECO:0000256" key="8">
    <source>
        <dbReference type="ARBA" id="ARBA00022490"/>
    </source>
</evidence>
<comment type="cofactor">
    <cofactor evidence="2">
        <name>Mn(2+)</name>
        <dbReference type="ChEBI" id="CHEBI:29035"/>
    </cofactor>
</comment>
<evidence type="ECO:0000256" key="7">
    <source>
        <dbReference type="ARBA" id="ARBA00022430"/>
    </source>
</evidence>
<evidence type="ECO:0000256" key="1">
    <source>
        <dbReference type="ARBA" id="ARBA00000624"/>
    </source>
</evidence>
<comment type="catalytic activity">
    <reaction evidence="1 15 16">
        <text>(2R,3S)-3-isopropylmalate + NAD(+) = 4-methyl-2-oxopentanoate + CO2 + NADH</text>
        <dbReference type="Rhea" id="RHEA:32271"/>
        <dbReference type="ChEBI" id="CHEBI:16526"/>
        <dbReference type="ChEBI" id="CHEBI:17865"/>
        <dbReference type="ChEBI" id="CHEBI:35121"/>
        <dbReference type="ChEBI" id="CHEBI:57540"/>
        <dbReference type="ChEBI" id="CHEBI:57945"/>
        <dbReference type="EC" id="1.1.1.85"/>
    </reaction>
</comment>
<evidence type="ECO:0000256" key="12">
    <source>
        <dbReference type="ARBA" id="ARBA00023002"/>
    </source>
</evidence>
<evidence type="ECO:0000313" key="18">
    <source>
        <dbReference type="EMBL" id="OOG27108.1"/>
    </source>
</evidence>
<comment type="similarity">
    <text evidence="5 15">Belongs to the isocitrate and isopropylmalate dehydrogenases family. LeuB type 1 subfamily.</text>
</comment>
<gene>
    <name evidence="15" type="primary">leuB</name>
    <name evidence="18" type="ORF">B1C78_03745</name>
</gene>
<feature type="binding site" evidence="15">
    <location>
        <position position="248"/>
    </location>
    <ligand>
        <name>Mg(2+)</name>
        <dbReference type="ChEBI" id="CHEBI:18420"/>
    </ligand>
</feature>
<dbReference type="GO" id="GO:0003862">
    <property type="term" value="F:3-isopropylmalate dehydrogenase activity"/>
    <property type="evidence" value="ECO:0007669"/>
    <property type="project" value="UniProtKB-UniRule"/>
</dbReference>
<dbReference type="FunFam" id="3.40.718.10:FF:000028">
    <property type="entry name" value="3-isopropylmalate dehydrogenase"/>
    <property type="match status" value="1"/>
</dbReference>
<comment type="pathway">
    <text evidence="4 15 16">Amino-acid biosynthesis; L-leucine biosynthesis; L-leucine from 3-methyl-2-oxobutanoate: step 3/4.</text>
</comment>
<feature type="binding site" evidence="15">
    <location>
        <begin position="76"/>
        <end position="89"/>
    </location>
    <ligand>
        <name>NAD(+)</name>
        <dbReference type="ChEBI" id="CHEBI:57540"/>
    </ligand>
</feature>
<dbReference type="NCBIfam" id="TIGR00169">
    <property type="entry name" value="leuB"/>
    <property type="match status" value="1"/>
</dbReference>
<evidence type="ECO:0000313" key="19">
    <source>
        <dbReference type="Proteomes" id="UP000189462"/>
    </source>
</evidence>
<evidence type="ECO:0000256" key="15">
    <source>
        <dbReference type="HAMAP-Rule" id="MF_01033"/>
    </source>
</evidence>
<evidence type="ECO:0000256" key="4">
    <source>
        <dbReference type="ARBA" id="ARBA00004762"/>
    </source>
</evidence>
<evidence type="ECO:0000256" key="5">
    <source>
        <dbReference type="ARBA" id="ARBA00008319"/>
    </source>
</evidence>
<comment type="caution">
    <text evidence="18">The sequence shown here is derived from an EMBL/GenBank/DDBJ whole genome shotgun (WGS) entry which is preliminary data.</text>
</comment>
<keyword evidence="13 15" id="KW-0520">NAD</keyword>
<comment type="cofactor">
    <cofactor evidence="15 16">
        <name>Mg(2+)</name>
        <dbReference type="ChEBI" id="CHEBI:18420"/>
    </cofactor>
    <cofactor evidence="15 16">
        <name>Mn(2+)</name>
        <dbReference type="ChEBI" id="CHEBI:29035"/>
    </cofactor>
    <text evidence="15 16">Binds 1 Mg(2+) or Mn(2+) ion per subunit.</text>
</comment>
<dbReference type="InterPro" id="IPR004429">
    <property type="entry name" value="Isopropylmalate_DH"/>
</dbReference>
<dbReference type="EMBL" id="MVBK01000021">
    <property type="protein sequence ID" value="OOG27108.1"/>
    <property type="molecule type" value="Genomic_DNA"/>
</dbReference>
<dbReference type="Proteomes" id="UP000189462">
    <property type="component" value="Unassembled WGS sequence"/>
</dbReference>
<keyword evidence="10 15" id="KW-0479">Metal-binding</keyword>
<keyword evidence="7 15" id="KW-0432">Leucine biosynthesis</keyword>
<dbReference type="InterPro" id="IPR019818">
    <property type="entry name" value="IsoCit/isopropylmalate_DH_CS"/>
</dbReference>
<organism evidence="18 19">
    <name type="scientific">Thioalkalivibrio denitrificans</name>
    <dbReference type="NCBI Taxonomy" id="108003"/>
    <lineage>
        <taxon>Bacteria</taxon>
        <taxon>Pseudomonadati</taxon>
        <taxon>Pseudomonadota</taxon>
        <taxon>Gammaproteobacteria</taxon>
        <taxon>Chromatiales</taxon>
        <taxon>Ectothiorhodospiraceae</taxon>
        <taxon>Thioalkalivibrio</taxon>
    </lineage>
</organism>
<evidence type="ECO:0000259" key="17">
    <source>
        <dbReference type="SMART" id="SM01329"/>
    </source>
</evidence>
<keyword evidence="8 15" id="KW-0963">Cytoplasm</keyword>
<dbReference type="HAMAP" id="MF_01033">
    <property type="entry name" value="LeuB_type1"/>
    <property type="match status" value="1"/>
</dbReference>
<dbReference type="GO" id="GO:0005829">
    <property type="term" value="C:cytosol"/>
    <property type="evidence" value="ECO:0007669"/>
    <property type="project" value="TreeGrafter"/>
</dbReference>
<dbReference type="SMART" id="SM01329">
    <property type="entry name" value="Iso_dh"/>
    <property type="match status" value="1"/>
</dbReference>
<feature type="binding site" evidence="15">
    <location>
        <position position="224"/>
    </location>
    <ligand>
        <name>Mg(2+)</name>
        <dbReference type="ChEBI" id="CHEBI:18420"/>
    </ligand>
</feature>
<dbReference type="UniPathway" id="UPA00048">
    <property type="reaction ID" value="UER00072"/>
</dbReference>
<evidence type="ECO:0000256" key="3">
    <source>
        <dbReference type="ARBA" id="ARBA00004496"/>
    </source>
</evidence>
<keyword evidence="9 15" id="KW-0028">Amino-acid biosynthesis</keyword>
<accession>A0A1V3NQF0</accession>
<dbReference type="InterPro" id="IPR024084">
    <property type="entry name" value="IsoPropMal-DH-like_dom"/>
</dbReference>
<name>A0A1V3NQF0_9GAMM</name>
<feature type="binding site" evidence="15">
    <location>
        <position position="106"/>
    </location>
    <ligand>
        <name>substrate</name>
    </ligand>
</feature>
<evidence type="ECO:0000256" key="16">
    <source>
        <dbReference type="RuleBase" id="RU004445"/>
    </source>
</evidence>
<feature type="domain" description="Isopropylmalate dehydrogenase-like" evidence="17">
    <location>
        <begin position="4"/>
        <end position="353"/>
    </location>
</feature>
<dbReference type="PANTHER" id="PTHR42979">
    <property type="entry name" value="3-ISOPROPYLMALATE DEHYDROGENASE"/>
    <property type="match status" value="1"/>
</dbReference>
<dbReference type="PANTHER" id="PTHR42979:SF1">
    <property type="entry name" value="3-ISOPROPYLMALATE DEHYDROGENASE"/>
    <property type="match status" value="1"/>
</dbReference>
<dbReference type="Pfam" id="PF00180">
    <property type="entry name" value="Iso_dh"/>
    <property type="match status" value="1"/>
</dbReference>
<reference evidence="18 19" key="1">
    <citation type="submission" date="2017-02" db="EMBL/GenBank/DDBJ databases">
        <title>Genomic diversity within the haloalkaliphilic genus Thioalkalivibrio.</title>
        <authorList>
            <person name="Ahn A.-C."/>
            <person name="Meier-Kolthoff J."/>
            <person name="Overmars L."/>
            <person name="Richter M."/>
            <person name="Woyke T."/>
            <person name="Sorokin D.Y."/>
            <person name="Muyzer G."/>
        </authorList>
    </citation>
    <scope>NUCLEOTIDE SEQUENCE [LARGE SCALE GENOMIC DNA]</scope>
    <source>
        <strain evidence="18 19">ALJD</strain>
    </source>
</reference>
<feature type="binding site" evidence="15">
    <location>
        <position position="252"/>
    </location>
    <ligand>
        <name>Mg(2+)</name>
        <dbReference type="ChEBI" id="CHEBI:18420"/>
    </ligand>
</feature>
<dbReference type="AlphaFoldDB" id="A0A1V3NQF0"/>
<evidence type="ECO:0000256" key="11">
    <source>
        <dbReference type="ARBA" id="ARBA00022842"/>
    </source>
</evidence>
<keyword evidence="19" id="KW-1185">Reference proteome</keyword>
<feature type="binding site" evidence="15">
    <location>
        <position position="224"/>
    </location>
    <ligand>
        <name>substrate</name>
    </ligand>
</feature>
<dbReference type="GO" id="GO:0000287">
    <property type="term" value="F:magnesium ion binding"/>
    <property type="evidence" value="ECO:0007669"/>
    <property type="project" value="InterPro"/>
</dbReference>
<dbReference type="STRING" id="108003.B1C78_03745"/>
<dbReference type="OrthoDB" id="9767905at2"/>
<feature type="binding site" evidence="15">
    <location>
        <position position="134"/>
    </location>
    <ligand>
        <name>substrate</name>
    </ligand>
</feature>
<comment type="subunit">
    <text evidence="6 15 16">Homodimer.</text>
</comment>
<dbReference type="Gene3D" id="3.40.718.10">
    <property type="entry name" value="Isopropylmalate Dehydrogenase"/>
    <property type="match status" value="1"/>
</dbReference>
<keyword evidence="14 15" id="KW-0100">Branched-chain amino acid biosynthesis</keyword>
<evidence type="ECO:0000256" key="9">
    <source>
        <dbReference type="ARBA" id="ARBA00022605"/>
    </source>
</evidence>
<evidence type="ECO:0000256" key="2">
    <source>
        <dbReference type="ARBA" id="ARBA00001936"/>
    </source>
</evidence>
<evidence type="ECO:0000256" key="6">
    <source>
        <dbReference type="ARBA" id="ARBA00011738"/>
    </source>
</evidence>
<dbReference type="EC" id="1.1.1.85" evidence="15"/>
<dbReference type="GO" id="GO:0051287">
    <property type="term" value="F:NAD binding"/>
    <property type="evidence" value="ECO:0007669"/>
    <property type="project" value="InterPro"/>
</dbReference>
<comment type="function">
    <text evidence="15 16">Catalyzes the oxidation of 3-carboxy-2-hydroxy-4-methylpentanoate (3-isopropylmalate) to 3-carboxy-4-methyl-2-oxopentanoate. The product decarboxylates to 4-methyl-2 oxopentanoate.</text>
</comment>
<keyword evidence="15" id="KW-0464">Manganese</keyword>